<protein>
    <submittedName>
        <fullName evidence="2">Uncharacterized protein</fullName>
    </submittedName>
</protein>
<organism evidence="2">
    <name type="scientific">Arundo donax</name>
    <name type="common">Giant reed</name>
    <name type="synonym">Donax arundinaceus</name>
    <dbReference type="NCBI Taxonomy" id="35708"/>
    <lineage>
        <taxon>Eukaryota</taxon>
        <taxon>Viridiplantae</taxon>
        <taxon>Streptophyta</taxon>
        <taxon>Embryophyta</taxon>
        <taxon>Tracheophyta</taxon>
        <taxon>Spermatophyta</taxon>
        <taxon>Magnoliopsida</taxon>
        <taxon>Liliopsida</taxon>
        <taxon>Poales</taxon>
        <taxon>Poaceae</taxon>
        <taxon>PACMAD clade</taxon>
        <taxon>Arundinoideae</taxon>
        <taxon>Arundineae</taxon>
        <taxon>Arundo</taxon>
    </lineage>
</organism>
<name>A0A0A9E468_ARUDO</name>
<sequence>MSRSSVGTSPRRASPSTTSSSPIY</sequence>
<dbReference type="AlphaFoldDB" id="A0A0A9E468"/>
<feature type="compositionally biased region" description="Low complexity" evidence="1">
    <location>
        <begin position="8"/>
        <end position="24"/>
    </location>
</feature>
<proteinExistence type="predicted"/>
<dbReference type="EMBL" id="GBRH01205235">
    <property type="protein sequence ID" value="JAD92660.1"/>
    <property type="molecule type" value="Transcribed_RNA"/>
</dbReference>
<evidence type="ECO:0000256" key="1">
    <source>
        <dbReference type="SAM" id="MobiDB-lite"/>
    </source>
</evidence>
<reference evidence="2" key="2">
    <citation type="journal article" date="2015" name="Data Brief">
        <title>Shoot transcriptome of the giant reed, Arundo donax.</title>
        <authorList>
            <person name="Barrero R.A."/>
            <person name="Guerrero F.D."/>
            <person name="Moolhuijzen P."/>
            <person name="Goolsby J.A."/>
            <person name="Tidwell J."/>
            <person name="Bellgard S.E."/>
            <person name="Bellgard M.I."/>
        </authorList>
    </citation>
    <scope>NUCLEOTIDE SEQUENCE</scope>
    <source>
        <tissue evidence="2">Shoot tissue taken approximately 20 cm above the soil surface</tissue>
    </source>
</reference>
<accession>A0A0A9E468</accession>
<feature type="region of interest" description="Disordered" evidence="1">
    <location>
        <begin position="1"/>
        <end position="24"/>
    </location>
</feature>
<evidence type="ECO:0000313" key="2">
    <source>
        <dbReference type="EMBL" id="JAD92660.1"/>
    </source>
</evidence>
<reference evidence="2" key="1">
    <citation type="submission" date="2014-09" db="EMBL/GenBank/DDBJ databases">
        <authorList>
            <person name="Magalhaes I.L.F."/>
            <person name="Oliveira U."/>
            <person name="Santos F.R."/>
            <person name="Vidigal T.H.D.A."/>
            <person name="Brescovit A.D."/>
            <person name="Santos A.J."/>
        </authorList>
    </citation>
    <scope>NUCLEOTIDE SEQUENCE</scope>
    <source>
        <tissue evidence="2">Shoot tissue taken approximately 20 cm above the soil surface</tissue>
    </source>
</reference>